<name>A0ABT1G4T7_9GAMM</name>
<dbReference type="EMBL" id="JALJYF010000001">
    <property type="protein sequence ID" value="MCP1726306.1"/>
    <property type="molecule type" value="Genomic_DNA"/>
</dbReference>
<dbReference type="PROSITE" id="PS51257">
    <property type="entry name" value="PROKAR_LIPOPROTEIN"/>
    <property type="match status" value="1"/>
</dbReference>
<keyword evidence="3" id="KW-1185">Reference proteome</keyword>
<organism evidence="2 3">
    <name type="scientific">Natronospira proteinivora</name>
    <dbReference type="NCBI Taxonomy" id="1807133"/>
    <lineage>
        <taxon>Bacteria</taxon>
        <taxon>Pseudomonadati</taxon>
        <taxon>Pseudomonadota</taxon>
        <taxon>Gammaproteobacteria</taxon>
        <taxon>Natronospirales</taxon>
        <taxon>Natronospiraceae</taxon>
        <taxon>Natronospira</taxon>
    </lineage>
</organism>
<keyword evidence="2" id="KW-0449">Lipoprotein</keyword>
<comment type="caution">
    <text evidence="2">The sequence shown here is derived from an EMBL/GenBank/DDBJ whole genome shotgun (WGS) entry which is preliminary data.</text>
</comment>
<evidence type="ECO:0000256" key="1">
    <source>
        <dbReference type="SAM" id="SignalP"/>
    </source>
</evidence>
<evidence type="ECO:0000313" key="3">
    <source>
        <dbReference type="Proteomes" id="UP001523550"/>
    </source>
</evidence>
<evidence type="ECO:0000313" key="2">
    <source>
        <dbReference type="EMBL" id="MCP1726306.1"/>
    </source>
</evidence>
<protein>
    <submittedName>
        <fullName evidence="2">Lipoprotein YajG</fullName>
    </submittedName>
</protein>
<accession>A0ABT1G4T7</accession>
<feature type="chain" id="PRO_5045130847" evidence="1">
    <location>
        <begin position="25"/>
        <end position="214"/>
    </location>
</feature>
<feature type="signal peptide" evidence="1">
    <location>
        <begin position="1"/>
        <end position="24"/>
    </location>
</feature>
<keyword evidence="1" id="KW-0732">Signal</keyword>
<gene>
    <name evidence="2" type="ORF">J2T60_000271</name>
</gene>
<dbReference type="Proteomes" id="UP001523550">
    <property type="component" value="Unassembled WGS sequence"/>
</dbReference>
<dbReference type="RefSeq" id="WP_253444368.1">
    <property type="nucleotide sequence ID" value="NZ_JALJYF010000001.1"/>
</dbReference>
<reference evidence="2 3" key="1">
    <citation type="submission" date="2022-03" db="EMBL/GenBank/DDBJ databases">
        <title>Genomic Encyclopedia of Type Strains, Phase III (KMG-III): the genomes of soil and plant-associated and newly described type strains.</title>
        <authorList>
            <person name="Whitman W."/>
        </authorList>
    </citation>
    <scope>NUCLEOTIDE SEQUENCE [LARGE SCALE GENOMIC DNA]</scope>
    <source>
        <strain evidence="2 3">BSker1</strain>
    </source>
</reference>
<proteinExistence type="predicted"/>
<sequence>MKKSSFFLLVLSLLLTACTGGQRALDNIQLPESTSEGEASGEVYIKSIVDERNFVENPRDPSVPSLAHHLRDAPEEELSTLIGRQRAGIGAAMGYITLPEGVTVQDIVREVLVEGLESRGYTVVENGGAEHQVSVEVDQFWAWFSPGVTSVSFEKNIETSISFVHESYSEFFKVEGYSINRGNLPSSENWELAIEKALDDFLNNLNQRLDELDL</sequence>